<dbReference type="OrthoDB" id="9805307at2"/>
<protein>
    <submittedName>
        <fullName evidence="5">Hydrolase</fullName>
    </submittedName>
</protein>
<keyword evidence="5" id="KW-0378">Hydrolase</keyword>
<dbReference type="GO" id="GO:0016787">
    <property type="term" value="F:hydrolase activity"/>
    <property type="evidence" value="ECO:0007669"/>
    <property type="project" value="UniProtKB-KW"/>
</dbReference>
<dbReference type="InterPro" id="IPR018833">
    <property type="entry name" value="Rv2993c-like_N"/>
</dbReference>
<accession>A0A1A9F3R3</accession>
<sequence length="292" mass="30673">MKLARCSYNQTDPFWAVVDPDRDEVHPIEGEFSSWAPAVAGGAGISALCLSDVTLALSKVRLLPPIAPVNRVVVAGANYAKHLAEDFGLSAPSQPVAFLKAYGALIGANDPIRYPPLTAELDHEVELVAVIGNSDVDLEDPLACVLGYTVGNDVSARDLQRSGPAGIGMDLFAAKSQDRTTGVGPWVVTKDEFPAGSPGLRLTLKVNGDIRQDGSTTEMTWDVGQLVSFVQQRSSFACGDILFTGSPAGVGMGTGLFLNPGDVVEATIEGIGTLRNVVSEKSSSQQGAKHDH</sequence>
<evidence type="ECO:0000313" key="6">
    <source>
        <dbReference type="Proteomes" id="UP000078070"/>
    </source>
</evidence>
<evidence type="ECO:0000313" key="5">
    <source>
        <dbReference type="EMBL" id="ANG64399.1"/>
    </source>
</evidence>
<dbReference type="Proteomes" id="UP000078070">
    <property type="component" value="Chromosome"/>
</dbReference>
<gene>
    <name evidence="5" type="ORF">A8C75_19270</name>
</gene>
<keyword evidence="2" id="KW-0479">Metal-binding</keyword>
<dbReference type="InterPro" id="IPR051121">
    <property type="entry name" value="FAH"/>
</dbReference>
<dbReference type="STRING" id="1821621.A8C75_19270"/>
<dbReference type="AlphaFoldDB" id="A0A1A9F3R3"/>
<dbReference type="GO" id="GO:0044281">
    <property type="term" value="P:small molecule metabolic process"/>
    <property type="evidence" value="ECO:0007669"/>
    <property type="project" value="UniProtKB-ARBA"/>
</dbReference>
<dbReference type="Gene3D" id="3.90.850.10">
    <property type="entry name" value="Fumarylacetoacetase-like, C-terminal domain"/>
    <property type="match status" value="1"/>
</dbReference>
<comment type="similarity">
    <text evidence="1">Belongs to the FAH family.</text>
</comment>
<keyword evidence="6" id="KW-1185">Reference proteome</keyword>
<proteinExistence type="inferred from homology"/>
<dbReference type="RefSeq" id="WP_067385966.1">
    <property type="nucleotide sequence ID" value="NZ_CP015839.1"/>
</dbReference>
<reference evidence="6" key="1">
    <citation type="submission" date="2016-05" db="EMBL/GenBank/DDBJ databases">
        <authorList>
            <person name="Baek K."/>
            <person name="Yang S.-J."/>
        </authorList>
    </citation>
    <scope>NUCLEOTIDE SEQUENCE [LARGE SCALE GENOMIC DNA]</scope>
    <source>
        <strain evidence="6">ST58-10</strain>
    </source>
</reference>
<dbReference type="Pfam" id="PF10370">
    <property type="entry name" value="Rv2993c-like_N"/>
    <property type="match status" value="1"/>
</dbReference>
<evidence type="ECO:0000259" key="3">
    <source>
        <dbReference type="Pfam" id="PF01557"/>
    </source>
</evidence>
<feature type="domain" description="Rv2993c-like N-terminal" evidence="4">
    <location>
        <begin position="1"/>
        <end position="65"/>
    </location>
</feature>
<organism evidence="5 6">
    <name type="scientific">Marinobacterium aestuarii</name>
    <dbReference type="NCBI Taxonomy" id="1821621"/>
    <lineage>
        <taxon>Bacteria</taxon>
        <taxon>Pseudomonadati</taxon>
        <taxon>Pseudomonadota</taxon>
        <taxon>Gammaproteobacteria</taxon>
        <taxon>Oceanospirillales</taxon>
        <taxon>Oceanospirillaceae</taxon>
        <taxon>Marinobacterium</taxon>
    </lineage>
</organism>
<dbReference type="InterPro" id="IPR011234">
    <property type="entry name" value="Fumarylacetoacetase-like_C"/>
</dbReference>
<dbReference type="SUPFAM" id="SSF56529">
    <property type="entry name" value="FAH"/>
    <property type="match status" value="1"/>
</dbReference>
<evidence type="ECO:0000256" key="1">
    <source>
        <dbReference type="ARBA" id="ARBA00010211"/>
    </source>
</evidence>
<dbReference type="InterPro" id="IPR036663">
    <property type="entry name" value="Fumarylacetoacetase_C_sf"/>
</dbReference>
<feature type="domain" description="Fumarylacetoacetase-like C-terminal" evidence="3">
    <location>
        <begin position="72"/>
        <end position="278"/>
    </location>
</feature>
<dbReference type="Pfam" id="PF01557">
    <property type="entry name" value="FAA_hydrolase"/>
    <property type="match status" value="1"/>
</dbReference>
<name>A0A1A9F3R3_9GAMM</name>
<reference evidence="5 6" key="2">
    <citation type="journal article" date="2018" name="Int. J. Syst. Evol. Microbiol.">
        <title>Marinobacterium aestuarii sp. nov., a benzene-degrading marine bacterium isolated from estuary sediment.</title>
        <authorList>
            <person name="Bae S.S."/>
            <person name="Jung J."/>
            <person name="Chung D."/>
            <person name="Baek K."/>
        </authorList>
    </citation>
    <scope>NUCLEOTIDE SEQUENCE [LARGE SCALE GENOMIC DNA]</scope>
    <source>
        <strain evidence="5 6">ST58-10</strain>
    </source>
</reference>
<dbReference type="PANTHER" id="PTHR42796:SF4">
    <property type="entry name" value="FUMARYLACETOACETATE HYDROLASE DOMAIN-CONTAINING PROTEIN 2A"/>
    <property type="match status" value="1"/>
</dbReference>
<dbReference type="PANTHER" id="PTHR42796">
    <property type="entry name" value="FUMARYLACETOACETATE HYDROLASE DOMAIN-CONTAINING PROTEIN 2A-RELATED"/>
    <property type="match status" value="1"/>
</dbReference>
<dbReference type="GO" id="GO:0046872">
    <property type="term" value="F:metal ion binding"/>
    <property type="evidence" value="ECO:0007669"/>
    <property type="project" value="UniProtKB-KW"/>
</dbReference>
<dbReference type="KEGG" id="mars:A8C75_19270"/>
<evidence type="ECO:0000256" key="2">
    <source>
        <dbReference type="ARBA" id="ARBA00022723"/>
    </source>
</evidence>
<dbReference type="EMBL" id="CP015839">
    <property type="protein sequence ID" value="ANG64399.1"/>
    <property type="molecule type" value="Genomic_DNA"/>
</dbReference>
<evidence type="ECO:0000259" key="4">
    <source>
        <dbReference type="Pfam" id="PF10370"/>
    </source>
</evidence>